<feature type="domain" description="VOC" evidence="1">
    <location>
        <begin position="9"/>
        <end position="125"/>
    </location>
</feature>
<gene>
    <name evidence="2" type="ORF">NEISUBOT_04780</name>
</gene>
<dbReference type="PANTHER" id="PTHR33993">
    <property type="entry name" value="GLYOXALASE-RELATED"/>
    <property type="match status" value="1"/>
</dbReference>
<dbReference type="InterPro" id="IPR004360">
    <property type="entry name" value="Glyas_Fos-R_dOase_dom"/>
</dbReference>
<sequence length="126" mass="13829">MKEEAMSNPSSWFGIHAQDLDRAKAFYESVFDKPLQDVGGNGFRFIIFPADYTQHGTAGMIWHDSNAQPGHGGTTIFFNCPDCAETAEKAVAAGGKLLQEKFRIANGFAAFIEDTEGNRIGLHSMR</sequence>
<protein>
    <submittedName>
        <fullName evidence="2">Glyoxalase family protein</fullName>
    </submittedName>
</protein>
<dbReference type="CDD" id="cd07247">
    <property type="entry name" value="SgaA_N_like"/>
    <property type="match status" value="1"/>
</dbReference>
<proteinExistence type="predicted"/>
<dbReference type="PROSITE" id="PS51819">
    <property type="entry name" value="VOC"/>
    <property type="match status" value="1"/>
</dbReference>
<evidence type="ECO:0000313" key="2">
    <source>
        <dbReference type="EMBL" id="EFC51789.1"/>
    </source>
</evidence>
<dbReference type="InterPro" id="IPR052164">
    <property type="entry name" value="Anthracycline_SecMetBiosynth"/>
</dbReference>
<evidence type="ECO:0000259" key="1">
    <source>
        <dbReference type="PROSITE" id="PS51819"/>
    </source>
</evidence>
<comment type="caution">
    <text evidence="2">The sequence shown here is derived from an EMBL/GenBank/DDBJ whole genome shotgun (WGS) entry which is preliminary data.</text>
</comment>
<dbReference type="Pfam" id="PF00903">
    <property type="entry name" value="Glyoxalase"/>
    <property type="match status" value="1"/>
</dbReference>
<dbReference type="SUPFAM" id="SSF54593">
    <property type="entry name" value="Glyoxalase/Bleomycin resistance protein/Dihydroxybiphenyl dioxygenase"/>
    <property type="match status" value="1"/>
</dbReference>
<dbReference type="EMBL" id="ACEO02000008">
    <property type="protein sequence ID" value="EFC51789.1"/>
    <property type="molecule type" value="Genomic_DNA"/>
</dbReference>
<dbReference type="Proteomes" id="UP000004621">
    <property type="component" value="Unassembled WGS sequence"/>
</dbReference>
<dbReference type="PANTHER" id="PTHR33993:SF2">
    <property type="entry name" value="VOC DOMAIN-CONTAINING PROTEIN"/>
    <property type="match status" value="1"/>
</dbReference>
<organism evidence="2 3">
    <name type="scientific">Neisseria subflava NJ9703</name>
    <dbReference type="NCBI Taxonomy" id="546268"/>
    <lineage>
        <taxon>Bacteria</taxon>
        <taxon>Pseudomonadati</taxon>
        <taxon>Pseudomonadota</taxon>
        <taxon>Betaproteobacteria</taxon>
        <taxon>Neisseriales</taxon>
        <taxon>Neisseriaceae</taxon>
        <taxon>Neisseria</taxon>
    </lineage>
</organism>
<dbReference type="AlphaFoldDB" id="A0A9W5IQ95"/>
<dbReference type="Gene3D" id="3.10.180.10">
    <property type="entry name" value="2,3-Dihydroxybiphenyl 1,2-Dioxygenase, domain 1"/>
    <property type="match status" value="1"/>
</dbReference>
<dbReference type="InterPro" id="IPR029068">
    <property type="entry name" value="Glyas_Bleomycin-R_OHBP_Dase"/>
</dbReference>
<accession>A0A9W5IQ95</accession>
<name>A0A9W5IQ95_NEISU</name>
<evidence type="ECO:0000313" key="3">
    <source>
        <dbReference type="Proteomes" id="UP000004621"/>
    </source>
</evidence>
<reference evidence="2 3" key="1">
    <citation type="submission" date="2010-01" db="EMBL/GenBank/DDBJ databases">
        <authorList>
            <person name="Weinstock G."/>
            <person name="Sodergren E."/>
            <person name="Clifton S."/>
            <person name="Fulton L."/>
            <person name="Fulton B."/>
            <person name="Courtney L."/>
            <person name="Fronick C."/>
            <person name="Harrison M."/>
            <person name="Strong C."/>
            <person name="Farmer C."/>
            <person name="Delahaunty K."/>
            <person name="Markovic C."/>
            <person name="Hall O."/>
            <person name="Minx P."/>
            <person name="Tomlinson C."/>
            <person name="Mitreva M."/>
            <person name="Nelson J."/>
            <person name="Hou S."/>
            <person name="Wollam A."/>
            <person name="Pepin K.H."/>
            <person name="Johnson M."/>
            <person name="Bhonagiri V."/>
            <person name="Nash W.E."/>
            <person name="Warren W."/>
            <person name="Chinwalla A."/>
            <person name="Mardis E.R."/>
            <person name="Wilson R.K."/>
        </authorList>
    </citation>
    <scope>NUCLEOTIDE SEQUENCE [LARGE SCALE GENOMIC DNA]</scope>
    <source>
        <strain evidence="2 3">NJ9703</strain>
    </source>
</reference>
<dbReference type="InterPro" id="IPR037523">
    <property type="entry name" value="VOC_core"/>
</dbReference>